<dbReference type="RefSeq" id="XP_007416442.1">
    <property type="nucleotide sequence ID" value="XM_007416380.1"/>
</dbReference>
<reference evidence="3" key="1">
    <citation type="journal article" date="2011" name="Proc. Natl. Acad. Sci. U.S.A.">
        <title>Obligate biotrophy features unraveled by the genomic analysis of rust fungi.</title>
        <authorList>
            <person name="Duplessis S."/>
            <person name="Cuomo C.A."/>
            <person name="Lin Y.-C."/>
            <person name="Aerts A."/>
            <person name="Tisserant E."/>
            <person name="Veneault-Fourrey C."/>
            <person name="Joly D.L."/>
            <person name="Hacquard S."/>
            <person name="Amselem J."/>
            <person name="Cantarel B.L."/>
            <person name="Chiu R."/>
            <person name="Coutinho P.M."/>
            <person name="Feau N."/>
            <person name="Field M."/>
            <person name="Frey P."/>
            <person name="Gelhaye E."/>
            <person name="Goldberg J."/>
            <person name="Grabherr M.G."/>
            <person name="Kodira C.D."/>
            <person name="Kohler A."/>
            <person name="Kuees U."/>
            <person name="Lindquist E.A."/>
            <person name="Lucas S.M."/>
            <person name="Mago R."/>
            <person name="Mauceli E."/>
            <person name="Morin E."/>
            <person name="Murat C."/>
            <person name="Pangilinan J.L."/>
            <person name="Park R."/>
            <person name="Pearson M."/>
            <person name="Quesneville H."/>
            <person name="Rouhier N."/>
            <person name="Sakthikumar S."/>
            <person name="Salamov A.A."/>
            <person name="Schmutz J."/>
            <person name="Selles B."/>
            <person name="Shapiro H."/>
            <person name="Tanguay P."/>
            <person name="Tuskan G.A."/>
            <person name="Henrissat B."/>
            <person name="Van de Peer Y."/>
            <person name="Rouze P."/>
            <person name="Ellis J.G."/>
            <person name="Dodds P.N."/>
            <person name="Schein J.E."/>
            <person name="Zhong S."/>
            <person name="Hamelin R.C."/>
            <person name="Grigoriev I.V."/>
            <person name="Szabo L.J."/>
            <person name="Martin F."/>
        </authorList>
    </citation>
    <scope>NUCLEOTIDE SEQUENCE [LARGE SCALE GENOMIC DNA]</scope>
    <source>
        <strain evidence="3">98AG31 / pathotype 3-4-7</strain>
    </source>
</reference>
<dbReference type="Proteomes" id="UP000001072">
    <property type="component" value="Unassembled WGS sequence"/>
</dbReference>
<dbReference type="KEGG" id="mlr:MELLADRAFT_93730"/>
<dbReference type="AlphaFoldDB" id="F4S523"/>
<dbReference type="GeneID" id="18936676"/>
<keyword evidence="3" id="KW-1185">Reference proteome</keyword>
<dbReference type="EMBL" id="GL883149">
    <property type="protein sequence ID" value="EGG00243.1"/>
    <property type="molecule type" value="Genomic_DNA"/>
</dbReference>
<dbReference type="VEuPathDB" id="FungiDB:MELLADRAFT_93730"/>
<dbReference type="HOGENOM" id="CLU_2740563_0_0_1"/>
<accession>F4S523</accession>
<dbReference type="Gene3D" id="3.90.1800.10">
    <property type="entry name" value="RNA polymerase alpha subunit dimerisation domain"/>
    <property type="match status" value="1"/>
</dbReference>
<dbReference type="InterPro" id="IPR007641">
    <property type="entry name" value="RNA_pol_Rpb2_7"/>
</dbReference>
<evidence type="ECO:0000313" key="2">
    <source>
        <dbReference type="EMBL" id="EGG00243.1"/>
    </source>
</evidence>
<feature type="domain" description="RNA polymerase Rpb2" evidence="1">
    <location>
        <begin position="1"/>
        <end position="65"/>
    </location>
</feature>
<dbReference type="GO" id="GO:0003899">
    <property type="term" value="F:DNA-directed RNA polymerase activity"/>
    <property type="evidence" value="ECO:0007669"/>
    <property type="project" value="InterPro"/>
</dbReference>
<dbReference type="InParanoid" id="F4S523"/>
<sequence length="71" mass="8232">MELNAFLAHGTSFSLQDILMNCSDYSTAWICRECDIYSNLMKFNGLKEWDGIRTDCKTVESHMDVVEIPFF</sequence>
<dbReference type="GO" id="GO:0003677">
    <property type="term" value="F:DNA binding"/>
    <property type="evidence" value="ECO:0007669"/>
    <property type="project" value="InterPro"/>
</dbReference>
<dbReference type="GO" id="GO:0006351">
    <property type="term" value="P:DNA-templated transcription"/>
    <property type="evidence" value="ECO:0007669"/>
    <property type="project" value="InterPro"/>
</dbReference>
<dbReference type="Pfam" id="PF04560">
    <property type="entry name" value="RNA_pol_Rpb2_7"/>
    <property type="match status" value="1"/>
</dbReference>
<gene>
    <name evidence="2" type="ORF">MELLADRAFT_93730</name>
</gene>
<protein>
    <recommendedName>
        <fullName evidence="1">RNA polymerase Rpb2 domain-containing protein</fullName>
    </recommendedName>
</protein>
<dbReference type="SUPFAM" id="SSF64484">
    <property type="entry name" value="beta and beta-prime subunits of DNA dependent RNA-polymerase"/>
    <property type="match status" value="1"/>
</dbReference>
<name>F4S523_MELLP</name>
<evidence type="ECO:0000259" key="1">
    <source>
        <dbReference type="Pfam" id="PF04560"/>
    </source>
</evidence>
<proteinExistence type="predicted"/>
<evidence type="ECO:0000313" key="3">
    <source>
        <dbReference type="Proteomes" id="UP000001072"/>
    </source>
</evidence>
<organism evidence="3">
    <name type="scientific">Melampsora larici-populina (strain 98AG31 / pathotype 3-4-7)</name>
    <name type="common">Poplar leaf rust fungus</name>
    <dbReference type="NCBI Taxonomy" id="747676"/>
    <lineage>
        <taxon>Eukaryota</taxon>
        <taxon>Fungi</taxon>
        <taxon>Dikarya</taxon>
        <taxon>Basidiomycota</taxon>
        <taxon>Pucciniomycotina</taxon>
        <taxon>Pucciniomycetes</taxon>
        <taxon>Pucciniales</taxon>
        <taxon>Melampsoraceae</taxon>
        <taxon>Melampsora</taxon>
    </lineage>
</organism>
<dbReference type="OrthoDB" id="10248617at2759"/>
<dbReference type="STRING" id="747676.F4S523"/>